<dbReference type="Proteomes" id="UP000813385">
    <property type="component" value="Unassembled WGS sequence"/>
</dbReference>
<accession>A0A8K0TJA1</accession>
<dbReference type="Gene3D" id="2.120.10.30">
    <property type="entry name" value="TolB, C-terminal domain"/>
    <property type="match status" value="1"/>
</dbReference>
<name>A0A8K0TJA1_9PEZI</name>
<dbReference type="InterPro" id="IPR011042">
    <property type="entry name" value="6-blade_b-propeller_TolB-like"/>
</dbReference>
<evidence type="ECO:0000256" key="1">
    <source>
        <dbReference type="SAM" id="SignalP"/>
    </source>
</evidence>
<dbReference type="EMBL" id="JAGPXD010000002">
    <property type="protein sequence ID" value="KAH7367776.1"/>
    <property type="molecule type" value="Genomic_DNA"/>
</dbReference>
<organism evidence="2 3">
    <name type="scientific">Plectosphaerella cucumerina</name>
    <dbReference type="NCBI Taxonomy" id="40658"/>
    <lineage>
        <taxon>Eukaryota</taxon>
        <taxon>Fungi</taxon>
        <taxon>Dikarya</taxon>
        <taxon>Ascomycota</taxon>
        <taxon>Pezizomycotina</taxon>
        <taxon>Sordariomycetes</taxon>
        <taxon>Hypocreomycetidae</taxon>
        <taxon>Glomerellales</taxon>
        <taxon>Plectosphaerellaceae</taxon>
        <taxon>Plectosphaerella</taxon>
    </lineage>
</organism>
<reference evidence="2" key="1">
    <citation type="journal article" date="2021" name="Nat. Commun.">
        <title>Genetic determinants of endophytism in the Arabidopsis root mycobiome.</title>
        <authorList>
            <person name="Mesny F."/>
            <person name="Miyauchi S."/>
            <person name="Thiergart T."/>
            <person name="Pickel B."/>
            <person name="Atanasova L."/>
            <person name="Karlsson M."/>
            <person name="Huettel B."/>
            <person name="Barry K.W."/>
            <person name="Haridas S."/>
            <person name="Chen C."/>
            <person name="Bauer D."/>
            <person name="Andreopoulos W."/>
            <person name="Pangilinan J."/>
            <person name="LaButti K."/>
            <person name="Riley R."/>
            <person name="Lipzen A."/>
            <person name="Clum A."/>
            <person name="Drula E."/>
            <person name="Henrissat B."/>
            <person name="Kohler A."/>
            <person name="Grigoriev I.V."/>
            <person name="Martin F.M."/>
            <person name="Hacquard S."/>
        </authorList>
    </citation>
    <scope>NUCLEOTIDE SEQUENCE</scope>
    <source>
        <strain evidence="2">MPI-CAGE-AT-0016</strain>
    </source>
</reference>
<dbReference type="InterPro" id="IPR052998">
    <property type="entry name" value="Hetero-Diels-Alderase-like"/>
</dbReference>
<dbReference type="PANTHER" id="PTHR42060">
    <property type="entry name" value="NHL REPEAT-CONTAINING PROTEIN-RELATED"/>
    <property type="match status" value="1"/>
</dbReference>
<sequence>MSINTIFHAFAPALLPLVAVAAYPTSDDGCLPDDPLTVLSTLPSTQGLENIAIRSNGEILVTSLASSSVFLVSPSGDSEPVAVVEIPEAAGLSGIVEIQEDVFYVVGLNLTGFSTAPGTTAVWEIDLRGLGKSGCANRAAVNVVAEFPNAGFFNGMTRMAANDTSHVLISDSSNGTITRLDIITGQSETVFNDEMLRFGQEGLPIGVNGIETLDGRLYFTNFNKGIFAAVPISPTTGMPTGPVDIIAKGLSGDDFALAPDGARAWLAMNGQNTLVEVDVSGKTTSVVANSTVLTSITSAALGRGAEDAGSLYVTGAEALANGTSVGRVIRATLA</sequence>
<gene>
    <name evidence="2" type="ORF">B0T11DRAFT_326018</name>
</gene>
<proteinExistence type="predicted"/>
<dbReference type="SUPFAM" id="SSF63829">
    <property type="entry name" value="Calcium-dependent phosphotriesterase"/>
    <property type="match status" value="1"/>
</dbReference>
<protein>
    <recommendedName>
        <fullName evidence="4">SMP-30/Gluconolactonase/LRE-like region domain-containing protein</fullName>
    </recommendedName>
</protein>
<keyword evidence="3" id="KW-1185">Reference proteome</keyword>
<dbReference type="PANTHER" id="PTHR42060:SF1">
    <property type="entry name" value="NHL REPEAT-CONTAINING PROTEIN"/>
    <property type="match status" value="1"/>
</dbReference>
<evidence type="ECO:0000313" key="2">
    <source>
        <dbReference type="EMBL" id="KAH7367776.1"/>
    </source>
</evidence>
<dbReference type="AlphaFoldDB" id="A0A8K0TJA1"/>
<comment type="caution">
    <text evidence="2">The sequence shown here is derived from an EMBL/GenBank/DDBJ whole genome shotgun (WGS) entry which is preliminary data.</text>
</comment>
<dbReference type="OrthoDB" id="5233393at2759"/>
<evidence type="ECO:0000313" key="3">
    <source>
        <dbReference type="Proteomes" id="UP000813385"/>
    </source>
</evidence>
<keyword evidence="1" id="KW-0732">Signal</keyword>
<feature type="signal peptide" evidence="1">
    <location>
        <begin position="1"/>
        <end position="21"/>
    </location>
</feature>
<evidence type="ECO:0008006" key="4">
    <source>
        <dbReference type="Google" id="ProtNLM"/>
    </source>
</evidence>
<feature type="chain" id="PRO_5035433225" description="SMP-30/Gluconolactonase/LRE-like region domain-containing protein" evidence="1">
    <location>
        <begin position="22"/>
        <end position="334"/>
    </location>
</feature>